<accession>A0A2V3VX19</accession>
<comment type="caution">
    <text evidence="1">The sequence shown here is derived from an EMBL/GenBank/DDBJ whole genome shotgun (WGS) entry which is preliminary data.</text>
</comment>
<name>A0A2V3VX19_9BACI</name>
<evidence type="ECO:0000313" key="2">
    <source>
        <dbReference type="Proteomes" id="UP000247978"/>
    </source>
</evidence>
<reference evidence="1 2" key="1">
    <citation type="submission" date="2018-05" db="EMBL/GenBank/DDBJ databases">
        <title>Genomic Encyclopedia of Type Strains, Phase IV (KMG-IV): sequencing the most valuable type-strain genomes for metagenomic binning, comparative biology and taxonomic classification.</title>
        <authorList>
            <person name="Goeker M."/>
        </authorList>
    </citation>
    <scope>NUCLEOTIDE SEQUENCE [LARGE SCALE GENOMIC DNA]</scope>
    <source>
        <strain evidence="1 2">DSM 28556</strain>
    </source>
</reference>
<sequence>MECLSDTLLLEAYEKAKELGLNHDFITMIEEEINRRAINI</sequence>
<dbReference type="Proteomes" id="UP000247978">
    <property type="component" value="Unassembled WGS sequence"/>
</dbReference>
<protein>
    <submittedName>
        <fullName evidence="1">Developmental checkpoint coupling sporulation initiation to replication initiation</fullName>
    </submittedName>
</protein>
<dbReference type="SUPFAM" id="SSF100985">
    <property type="entry name" value="Sporulation inhibitor Sda"/>
    <property type="match status" value="1"/>
</dbReference>
<organism evidence="1 2">
    <name type="scientific">Pseudogracilibacillus auburnensis</name>
    <dbReference type="NCBI Taxonomy" id="1494959"/>
    <lineage>
        <taxon>Bacteria</taxon>
        <taxon>Bacillati</taxon>
        <taxon>Bacillota</taxon>
        <taxon>Bacilli</taxon>
        <taxon>Bacillales</taxon>
        <taxon>Bacillaceae</taxon>
        <taxon>Pseudogracilibacillus</taxon>
    </lineage>
</organism>
<dbReference type="Pfam" id="PF08970">
    <property type="entry name" value="Sda"/>
    <property type="match status" value="1"/>
</dbReference>
<proteinExistence type="predicted"/>
<dbReference type="AlphaFoldDB" id="A0A2V3VX19"/>
<dbReference type="RefSeq" id="WP_110395469.1">
    <property type="nucleotide sequence ID" value="NZ_JADIJL010000012.1"/>
</dbReference>
<dbReference type="EMBL" id="QJJQ01000007">
    <property type="protein sequence ID" value="PXW86563.1"/>
    <property type="molecule type" value="Genomic_DNA"/>
</dbReference>
<dbReference type="Gene3D" id="1.10.287.1100">
    <property type="entry name" value="Sporulation inhibitor A"/>
    <property type="match status" value="1"/>
</dbReference>
<keyword evidence="2" id="KW-1185">Reference proteome</keyword>
<evidence type="ECO:0000313" key="1">
    <source>
        <dbReference type="EMBL" id="PXW86563.1"/>
    </source>
</evidence>
<dbReference type="InterPro" id="IPR036916">
    <property type="entry name" value="Sda_sf"/>
</dbReference>
<gene>
    <name evidence="1" type="ORF">DFR56_10782</name>
</gene>
<dbReference type="InterPro" id="IPR015064">
    <property type="entry name" value="Sda"/>
</dbReference>